<dbReference type="CDD" id="cd15565">
    <property type="entry name" value="PHD2_NSD"/>
    <property type="match status" value="1"/>
</dbReference>
<dbReference type="GO" id="GO:0008270">
    <property type="term" value="F:zinc ion binding"/>
    <property type="evidence" value="ECO:0007669"/>
    <property type="project" value="UniProtKB-KW"/>
</dbReference>
<feature type="compositionally biased region" description="Polar residues" evidence="5">
    <location>
        <begin position="269"/>
        <end position="286"/>
    </location>
</feature>
<dbReference type="PANTHER" id="PTHR46235">
    <property type="entry name" value="PHD FINGER-CONTAINING PROTEIN DDB_G0268158"/>
    <property type="match status" value="1"/>
</dbReference>
<dbReference type="EMBL" id="JAJJMA010167332">
    <property type="protein sequence ID" value="MCL7036389.1"/>
    <property type="molecule type" value="Genomic_DNA"/>
</dbReference>
<feature type="region of interest" description="Disordered" evidence="5">
    <location>
        <begin position="269"/>
        <end position="291"/>
    </location>
</feature>
<dbReference type="Proteomes" id="UP001177140">
    <property type="component" value="Unassembled WGS sequence"/>
</dbReference>
<dbReference type="InterPro" id="IPR013083">
    <property type="entry name" value="Znf_RING/FYVE/PHD"/>
</dbReference>
<keyword evidence="4" id="KW-0862">Zinc</keyword>
<keyword evidence="2" id="KW-0677">Repeat</keyword>
<feature type="region of interest" description="Disordered" evidence="5">
    <location>
        <begin position="224"/>
        <end position="249"/>
    </location>
</feature>
<dbReference type="Pfam" id="PF22908">
    <property type="entry name" value="PHD_NSD"/>
    <property type="match status" value="1"/>
</dbReference>
<gene>
    <name evidence="7" type="ORF">MKW94_003141</name>
</gene>
<feature type="compositionally biased region" description="Basic and acidic residues" evidence="5">
    <location>
        <begin position="662"/>
        <end position="673"/>
    </location>
</feature>
<dbReference type="PANTHER" id="PTHR46235:SF5">
    <property type="entry name" value="OS08G0337100 PROTEIN"/>
    <property type="match status" value="1"/>
</dbReference>
<accession>A0AA41SI64</accession>
<evidence type="ECO:0000313" key="7">
    <source>
        <dbReference type="EMBL" id="MCL7036389.1"/>
    </source>
</evidence>
<comment type="caution">
    <text evidence="7">The sequence shown here is derived from an EMBL/GenBank/DDBJ whole genome shotgun (WGS) entry which is preliminary data.</text>
</comment>
<evidence type="ECO:0000256" key="2">
    <source>
        <dbReference type="ARBA" id="ARBA00022737"/>
    </source>
</evidence>
<dbReference type="Gene3D" id="3.30.40.10">
    <property type="entry name" value="Zinc/RING finger domain, C3HC4 (zinc finger)"/>
    <property type="match status" value="1"/>
</dbReference>
<feature type="non-terminal residue" evidence="7">
    <location>
        <position position="1"/>
    </location>
</feature>
<evidence type="ECO:0000256" key="3">
    <source>
        <dbReference type="ARBA" id="ARBA00022771"/>
    </source>
</evidence>
<organism evidence="7 8">
    <name type="scientific">Papaver nudicaule</name>
    <name type="common">Iceland poppy</name>
    <dbReference type="NCBI Taxonomy" id="74823"/>
    <lineage>
        <taxon>Eukaryota</taxon>
        <taxon>Viridiplantae</taxon>
        <taxon>Streptophyta</taxon>
        <taxon>Embryophyta</taxon>
        <taxon>Tracheophyta</taxon>
        <taxon>Spermatophyta</taxon>
        <taxon>Magnoliopsida</taxon>
        <taxon>Ranunculales</taxon>
        <taxon>Papaveraceae</taxon>
        <taxon>Papaveroideae</taxon>
        <taxon>Papaver</taxon>
    </lineage>
</organism>
<dbReference type="SMART" id="SM00249">
    <property type="entry name" value="PHD"/>
    <property type="match status" value="2"/>
</dbReference>
<dbReference type="InterPro" id="IPR058939">
    <property type="entry name" value="Mtase_EDM2"/>
</dbReference>
<feature type="domain" description="Zinc finger PHD-type" evidence="6">
    <location>
        <begin position="115"/>
        <end position="180"/>
    </location>
</feature>
<dbReference type="InterPro" id="IPR001965">
    <property type="entry name" value="Znf_PHD"/>
</dbReference>
<evidence type="ECO:0000313" key="8">
    <source>
        <dbReference type="Proteomes" id="UP001177140"/>
    </source>
</evidence>
<dbReference type="GO" id="GO:0006338">
    <property type="term" value="P:chromatin remodeling"/>
    <property type="evidence" value="ECO:0007669"/>
    <property type="project" value="UniProtKB-ARBA"/>
</dbReference>
<feature type="compositionally biased region" description="Acidic residues" evidence="5">
    <location>
        <begin position="674"/>
        <end position="687"/>
    </location>
</feature>
<feature type="region of interest" description="Disordered" evidence="5">
    <location>
        <begin position="568"/>
        <end position="688"/>
    </location>
</feature>
<dbReference type="InterPro" id="IPR055197">
    <property type="entry name" value="PHDvar_NSD"/>
</dbReference>
<keyword evidence="8" id="KW-1185">Reference proteome</keyword>
<reference evidence="7" key="1">
    <citation type="submission" date="2022-03" db="EMBL/GenBank/DDBJ databases">
        <title>A functionally conserved STORR gene fusion in Papaver species that diverged 16.8 million years ago.</title>
        <authorList>
            <person name="Catania T."/>
        </authorList>
    </citation>
    <scope>NUCLEOTIDE SEQUENCE</scope>
    <source>
        <strain evidence="7">S-191538</strain>
    </source>
</reference>
<dbReference type="Pfam" id="PF26055">
    <property type="entry name" value="Mtase_EDM2"/>
    <property type="match status" value="1"/>
</dbReference>
<evidence type="ECO:0000256" key="4">
    <source>
        <dbReference type="ARBA" id="ARBA00022833"/>
    </source>
</evidence>
<feature type="compositionally biased region" description="Basic and acidic residues" evidence="5">
    <location>
        <begin position="343"/>
        <end position="354"/>
    </location>
</feature>
<feature type="region of interest" description="Disordered" evidence="5">
    <location>
        <begin position="334"/>
        <end position="357"/>
    </location>
</feature>
<feature type="compositionally biased region" description="Acidic residues" evidence="5">
    <location>
        <begin position="577"/>
        <end position="612"/>
    </location>
</feature>
<feature type="compositionally biased region" description="Polar residues" evidence="5">
    <location>
        <begin position="645"/>
        <end position="661"/>
    </location>
</feature>
<dbReference type="Pfam" id="PF23004">
    <property type="entry name" value="PHDvar_NSD"/>
    <property type="match status" value="1"/>
</dbReference>
<protein>
    <recommendedName>
        <fullName evidence="6">Zinc finger PHD-type domain-containing protein</fullName>
    </recommendedName>
</protein>
<feature type="domain" description="Zinc finger PHD-type" evidence="6">
    <location>
        <begin position="48"/>
        <end position="114"/>
    </location>
</feature>
<proteinExistence type="predicted"/>
<evidence type="ECO:0000256" key="5">
    <source>
        <dbReference type="SAM" id="MobiDB-lite"/>
    </source>
</evidence>
<dbReference type="InterPro" id="IPR055198">
    <property type="entry name" value="NSD_PHD"/>
</dbReference>
<dbReference type="AlphaFoldDB" id="A0AA41SI64"/>
<evidence type="ECO:0000256" key="1">
    <source>
        <dbReference type="ARBA" id="ARBA00022723"/>
    </source>
</evidence>
<evidence type="ECO:0000259" key="6">
    <source>
        <dbReference type="SMART" id="SM00249"/>
    </source>
</evidence>
<sequence>CDGECKRCFHATVADAGADSNCDSLGLSKAELAASKFFCLNCQYKEHQCFSCGVLGSSDSSSVQEVYRCASPSCGHFYHPACVANLLYPENEVQSKNLQNKIATGEPFTCSAHKCYACEKTEDSMVDELQFAICRRCPRAYHYKCLPREIADAEELGHPQRAWEDLLPRNRTLIYCLKHKIQKHLATPAKNHIVFPEVKTKAQSLSSSQQRILKRKRIISEEFQRSVSSKKTKQAETQASTKESNSVENNVKRFSVQSLDSSKRLSTSCTSETTLKQQTVPTSSIGSVPGSEPLIDAEAKKRVKMLVDEAEFSITLKDFKRGYKNRDKLAKSKKLVNTANSQDKTEGSKQDKAEGTNQAVRTVLDKLDEHSKFDESNNVFDPKILNLITKQKVVDKLHAYIHNGDTVVNVSFTVNDFTCSMKQRLEGSGKDCSFRNYNVCQSKNVCTVEEPDWLSVPGLATGSKLIICLNIPVGISSALADNSIDKALSFKPKLLVLFVPENVNRLEKKHLYELIWKDSEELSTKLLPSSMRISDNNMKLWNSKPPVLYLWSRMDWCPQHKKIASLCGHMPISQNDTNEEGGKDEEEEDVEEEDELEEVGEDEDVQGEEERDDQEHEQETHDEKVAIDSDSTHEDHEDSPDKLRSMTSPSHGMRPSSSAHGDNQEAEDKKEEEDKVQDEEEKEDQEQEAYVLDFAPGPYVPYSHDKHSCCGWIDDD</sequence>
<name>A0AA41SI64_PAPNU</name>
<feature type="compositionally biased region" description="Basic and acidic residues" evidence="5">
    <location>
        <begin position="613"/>
        <end position="644"/>
    </location>
</feature>
<feature type="compositionally biased region" description="Polar residues" evidence="5">
    <location>
        <begin position="225"/>
        <end position="249"/>
    </location>
</feature>
<keyword evidence="1" id="KW-0479">Metal-binding</keyword>
<keyword evidence="3" id="KW-0863">Zinc-finger</keyword>